<evidence type="ECO:0000313" key="10">
    <source>
        <dbReference type="Proteomes" id="UP000663879"/>
    </source>
</evidence>
<dbReference type="InterPro" id="IPR006186">
    <property type="entry name" value="Ser/Thr-sp_prot-phosphatase"/>
</dbReference>
<feature type="region of interest" description="Disordered" evidence="7">
    <location>
        <begin position="578"/>
        <end position="601"/>
    </location>
</feature>
<dbReference type="PANTHER" id="PTHR45668:SF3">
    <property type="entry name" value="SERINE_THREONINE-PROTEIN PHOSPHATASE RDGC"/>
    <property type="match status" value="1"/>
</dbReference>
<feature type="compositionally biased region" description="Acidic residues" evidence="7">
    <location>
        <begin position="590"/>
        <end position="601"/>
    </location>
</feature>
<dbReference type="InterPro" id="IPR002048">
    <property type="entry name" value="EF_hand_dom"/>
</dbReference>
<proteinExistence type="inferred from homology"/>
<comment type="caution">
    <text evidence="9">The sequence shown here is derived from an EMBL/GenBank/DDBJ whole genome shotgun (WGS) entry which is preliminary data.</text>
</comment>
<dbReference type="InterPro" id="IPR029052">
    <property type="entry name" value="Metallo-depent_PP-like"/>
</dbReference>
<dbReference type="EC" id="3.1.3.16" evidence="6"/>
<protein>
    <recommendedName>
        <fullName evidence="6">Serine/threonine-protein phosphatase</fullName>
        <ecNumber evidence="6">3.1.3.16</ecNumber>
    </recommendedName>
</protein>
<evidence type="ECO:0000256" key="2">
    <source>
        <dbReference type="ARBA" id="ARBA00008294"/>
    </source>
</evidence>
<evidence type="ECO:0000256" key="3">
    <source>
        <dbReference type="ARBA" id="ARBA00022723"/>
    </source>
</evidence>
<evidence type="ECO:0000256" key="4">
    <source>
        <dbReference type="ARBA" id="ARBA00022837"/>
    </source>
</evidence>
<dbReference type="PROSITE" id="PS00125">
    <property type="entry name" value="SER_THR_PHOSPHATASE"/>
    <property type="match status" value="1"/>
</dbReference>
<reference evidence="9" key="1">
    <citation type="submission" date="2021-02" db="EMBL/GenBank/DDBJ databases">
        <authorList>
            <person name="Nowell W R."/>
        </authorList>
    </citation>
    <scope>NUCLEOTIDE SEQUENCE</scope>
    <source>
        <strain evidence="9">Ploen Becks lab</strain>
    </source>
</reference>
<accession>A0A814GB98</accession>
<dbReference type="AlphaFoldDB" id="A0A814GB98"/>
<organism evidence="9 10">
    <name type="scientific">Brachionus calyciflorus</name>
    <dbReference type="NCBI Taxonomy" id="104777"/>
    <lineage>
        <taxon>Eukaryota</taxon>
        <taxon>Metazoa</taxon>
        <taxon>Spiralia</taxon>
        <taxon>Gnathifera</taxon>
        <taxon>Rotifera</taxon>
        <taxon>Eurotatoria</taxon>
        <taxon>Monogononta</taxon>
        <taxon>Pseudotrocha</taxon>
        <taxon>Ploima</taxon>
        <taxon>Brachionidae</taxon>
        <taxon>Brachionus</taxon>
    </lineage>
</organism>
<keyword evidence="5" id="KW-0464">Manganese</keyword>
<comment type="similarity">
    <text evidence="2 6">Belongs to the PPP phosphatase family.</text>
</comment>
<evidence type="ECO:0000259" key="8">
    <source>
        <dbReference type="PROSITE" id="PS50222"/>
    </source>
</evidence>
<keyword evidence="4" id="KW-0106">Calcium</keyword>
<comment type="cofactor">
    <cofactor evidence="1">
        <name>Mn(2+)</name>
        <dbReference type="ChEBI" id="CHEBI:29035"/>
    </cofactor>
</comment>
<dbReference type="Proteomes" id="UP000663879">
    <property type="component" value="Unassembled WGS sequence"/>
</dbReference>
<dbReference type="SUPFAM" id="SSF56300">
    <property type="entry name" value="Metallo-dependent phosphatases"/>
    <property type="match status" value="1"/>
</dbReference>
<dbReference type="Gene3D" id="1.10.238.10">
    <property type="entry name" value="EF-hand"/>
    <property type="match status" value="1"/>
</dbReference>
<dbReference type="SMART" id="SM00054">
    <property type="entry name" value="EFh"/>
    <property type="match status" value="2"/>
</dbReference>
<name>A0A814GB98_9BILA</name>
<dbReference type="Pfam" id="PF00149">
    <property type="entry name" value="Metallophos"/>
    <property type="match status" value="1"/>
</dbReference>
<dbReference type="PROSITE" id="PS50222">
    <property type="entry name" value="EF_HAND_2"/>
    <property type="match status" value="2"/>
</dbReference>
<dbReference type="InterPro" id="IPR011992">
    <property type="entry name" value="EF-hand-dom_pair"/>
</dbReference>
<feature type="domain" description="EF-hand" evidence="8">
    <location>
        <begin position="501"/>
        <end position="536"/>
    </location>
</feature>
<feature type="domain" description="EF-hand" evidence="8">
    <location>
        <begin position="542"/>
        <end position="577"/>
    </location>
</feature>
<sequence length="601" mass="69553">MSLSIESIDDTEINEALTKVLDIIEMEQERDFISNAELFDYLLTAFSIDTNLIPNSVSKDYAGVHLGLLYEDNDFNLLLKSFKNNQCLDPFYTLKILNDAKEKLLKFPNIQKCILDDPLESGCIVVGDLHGNFNDLNHIIQKYGIPGCDFKFIFNGDYVDRGSKQLEVLLLILHSFLIRPNRVFLNRGNHEDIAMNSSQNFNPNFLTSCRKMYGKYGSIIFKKANELFSALPLATSLENTVIKFKYFVVHGGISDSLDLDFINSKLDRFRYESSTISSSKFKNENKIISDLLWSDPIRSEDGQILPRSAPKLKGCYLNKQRNVGSLFGYDITEKFCKKYSYNAIIRSHEVRDRGFSEDHSRLFTLFSASFYCGGNNFGSIFKFLTKEPSFEVYSYKNINGDFSSLIYKRNNYLLKQFKKLIRSKEDILMQEFKIFDSKNNGFVQTDIWADIISKSFNSEISIKHLKSIKDFLCECESNLDCVNYKSMFIVKERARSYEDEHFLNIVTNLFEILDRNNDKKISILEAKAALDHLNKKLGTKFSIQDDCVNFIKQMDRNSDNYVDLEEFKQAFIKSEHDEMASNEENSNSEYSEDEEVQIVRL</sequence>
<dbReference type="PROSITE" id="PS00018">
    <property type="entry name" value="EF_HAND_1"/>
    <property type="match status" value="1"/>
</dbReference>
<evidence type="ECO:0000313" key="9">
    <source>
        <dbReference type="EMBL" id="CAF0992797.1"/>
    </source>
</evidence>
<dbReference type="InterPro" id="IPR004843">
    <property type="entry name" value="Calcineurin-like_PHP"/>
</dbReference>
<dbReference type="PANTHER" id="PTHR45668">
    <property type="entry name" value="SERINE/THREONINE-PROTEIN PHOSPHATASE 5-RELATED"/>
    <property type="match status" value="1"/>
</dbReference>
<dbReference type="EMBL" id="CAJNOC010003668">
    <property type="protein sequence ID" value="CAF0992797.1"/>
    <property type="molecule type" value="Genomic_DNA"/>
</dbReference>
<evidence type="ECO:0000256" key="1">
    <source>
        <dbReference type="ARBA" id="ARBA00001936"/>
    </source>
</evidence>
<dbReference type="Gene3D" id="3.60.21.10">
    <property type="match status" value="1"/>
</dbReference>
<dbReference type="PRINTS" id="PR00114">
    <property type="entry name" value="STPHPHTASE"/>
</dbReference>
<evidence type="ECO:0000256" key="6">
    <source>
        <dbReference type="RuleBase" id="RU004273"/>
    </source>
</evidence>
<dbReference type="SUPFAM" id="SSF47473">
    <property type="entry name" value="EF-hand"/>
    <property type="match status" value="1"/>
</dbReference>
<comment type="catalytic activity">
    <reaction evidence="6">
        <text>O-phospho-L-threonyl-[protein] + H2O = L-threonyl-[protein] + phosphate</text>
        <dbReference type="Rhea" id="RHEA:47004"/>
        <dbReference type="Rhea" id="RHEA-COMP:11060"/>
        <dbReference type="Rhea" id="RHEA-COMP:11605"/>
        <dbReference type="ChEBI" id="CHEBI:15377"/>
        <dbReference type="ChEBI" id="CHEBI:30013"/>
        <dbReference type="ChEBI" id="CHEBI:43474"/>
        <dbReference type="ChEBI" id="CHEBI:61977"/>
        <dbReference type="EC" id="3.1.3.16"/>
    </reaction>
</comment>
<evidence type="ECO:0000256" key="5">
    <source>
        <dbReference type="ARBA" id="ARBA00023211"/>
    </source>
</evidence>
<keyword evidence="10" id="KW-1185">Reference proteome</keyword>
<dbReference type="OrthoDB" id="10267127at2759"/>
<keyword evidence="3" id="KW-0479">Metal-binding</keyword>
<gene>
    <name evidence="9" type="ORF">OXX778_LOCUS16003</name>
</gene>
<dbReference type="InterPro" id="IPR051134">
    <property type="entry name" value="PPP_phosphatase"/>
</dbReference>
<dbReference type="InterPro" id="IPR018247">
    <property type="entry name" value="EF_Hand_1_Ca_BS"/>
</dbReference>
<dbReference type="SMART" id="SM00156">
    <property type="entry name" value="PP2Ac"/>
    <property type="match status" value="1"/>
</dbReference>
<evidence type="ECO:0000256" key="7">
    <source>
        <dbReference type="SAM" id="MobiDB-lite"/>
    </source>
</evidence>
<keyword evidence="6" id="KW-0378">Hydrolase</keyword>
<dbReference type="GO" id="GO:0005509">
    <property type="term" value="F:calcium ion binding"/>
    <property type="evidence" value="ECO:0007669"/>
    <property type="project" value="InterPro"/>
</dbReference>
<dbReference type="GO" id="GO:0004722">
    <property type="term" value="F:protein serine/threonine phosphatase activity"/>
    <property type="evidence" value="ECO:0007669"/>
    <property type="project" value="UniProtKB-EC"/>
</dbReference>